<dbReference type="InterPro" id="IPR023031">
    <property type="entry name" value="OPRT"/>
</dbReference>
<gene>
    <name evidence="9" type="primary">LOC113146745</name>
</gene>
<evidence type="ECO:0000256" key="3">
    <source>
        <dbReference type="ARBA" id="ARBA00022676"/>
    </source>
</evidence>
<dbReference type="UniPathway" id="UPA00070">
    <property type="reaction ID" value="UER00119"/>
</dbReference>
<accession>A0A6P6RSL2</accession>
<dbReference type="InterPro" id="IPR029057">
    <property type="entry name" value="PRTase-like"/>
</dbReference>
<dbReference type="RefSeq" id="XP_026190803.1">
    <property type="nucleotide sequence ID" value="XM_026335018.1"/>
</dbReference>
<keyword evidence="8" id="KW-1185">Reference proteome</keyword>
<dbReference type="GO" id="GO:0046132">
    <property type="term" value="P:pyrimidine ribonucleoside biosynthetic process"/>
    <property type="evidence" value="ECO:0007669"/>
    <property type="project" value="TreeGrafter"/>
</dbReference>
<dbReference type="CDD" id="cd06223">
    <property type="entry name" value="PRTases_typeI"/>
    <property type="match status" value="1"/>
</dbReference>
<evidence type="ECO:0000313" key="8">
    <source>
        <dbReference type="Proteomes" id="UP000515125"/>
    </source>
</evidence>
<evidence type="ECO:0000256" key="4">
    <source>
        <dbReference type="ARBA" id="ARBA00022679"/>
    </source>
</evidence>
<evidence type="ECO:0000259" key="7">
    <source>
        <dbReference type="Pfam" id="PF00156"/>
    </source>
</evidence>
<sequence>MSSPSVSPPRLTSAQRALLHAAHECGALLFGRFTLKSGRISPFFFDVGRFRDGRCMQLIAEAYAACIYESRIQYDVIFGPAYKGIPLATCTALVLASRYGQQAPFIYDRKEEKDHGEGGCLVGACELLTNGQHMVAINDRVGEGGSSSDSTVAGGIIPQGSSPPPLGSSSSGGSQEGRGPRVLVVDDVLTSGTALRSGIKKLQSAASRTELVALVVLLDRQEKREGKSSGSELSAAEAVGLEFNTKVLPILTFGDLLCFLDELMESEHDAGKREELLRAAIEQAGIANRARELFEDATRNRGRVLLTTSAHTNATVSPTFVLMLKAASWLVEVVGSPKAPRDPKTVGCHEGPPVQWETRAGECPSKNPLRVWRCFSAEGAI</sequence>
<evidence type="ECO:0000256" key="2">
    <source>
        <dbReference type="ARBA" id="ARBA00011971"/>
    </source>
</evidence>
<dbReference type="AlphaFoldDB" id="A0A6P6RSL2"/>
<name>A0A6P6RSL2_9EIME</name>
<proteinExistence type="inferred from homology"/>
<protein>
    <recommendedName>
        <fullName evidence="2">orotate phosphoribosyltransferase</fullName>
        <ecNumber evidence="2">2.4.2.10</ecNumber>
    </recommendedName>
</protein>
<organism evidence="8 9">
    <name type="scientific">Cyclospora cayetanensis</name>
    <dbReference type="NCBI Taxonomy" id="88456"/>
    <lineage>
        <taxon>Eukaryota</taxon>
        <taxon>Sar</taxon>
        <taxon>Alveolata</taxon>
        <taxon>Apicomplexa</taxon>
        <taxon>Conoidasida</taxon>
        <taxon>Coccidia</taxon>
        <taxon>Eucoccidiorida</taxon>
        <taxon>Eimeriorina</taxon>
        <taxon>Eimeriidae</taxon>
        <taxon>Cyclospora</taxon>
    </lineage>
</organism>
<dbReference type="GeneID" id="113146745"/>
<dbReference type="GO" id="GO:0006207">
    <property type="term" value="P:'de novo' pyrimidine nucleobase biosynthetic process"/>
    <property type="evidence" value="ECO:0007669"/>
    <property type="project" value="TreeGrafter"/>
</dbReference>
<comment type="pathway">
    <text evidence="1">Pyrimidine metabolism; UMP biosynthesis via de novo pathway; UMP from orotate: step 1/2.</text>
</comment>
<dbReference type="GO" id="GO:0004588">
    <property type="term" value="F:orotate phosphoribosyltransferase activity"/>
    <property type="evidence" value="ECO:0007669"/>
    <property type="project" value="UniProtKB-EC"/>
</dbReference>
<reference evidence="9" key="1">
    <citation type="submission" date="2025-08" db="UniProtKB">
        <authorList>
            <consortium name="RefSeq"/>
        </authorList>
    </citation>
    <scope>IDENTIFICATION</scope>
</reference>
<dbReference type="EC" id="2.4.2.10" evidence="2"/>
<dbReference type="HAMAP" id="MF_01208">
    <property type="entry name" value="PyrE"/>
    <property type="match status" value="1"/>
</dbReference>
<dbReference type="SUPFAM" id="SSF53271">
    <property type="entry name" value="PRTase-like"/>
    <property type="match status" value="2"/>
</dbReference>
<dbReference type="Proteomes" id="UP000515125">
    <property type="component" value="Unplaced"/>
</dbReference>
<feature type="region of interest" description="Disordered" evidence="6">
    <location>
        <begin position="139"/>
        <end position="178"/>
    </location>
</feature>
<keyword evidence="3" id="KW-0328">Glycosyltransferase</keyword>
<evidence type="ECO:0000313" key="9">
    <source>
        <dbReference type="RefSeq" id="XP_026190803.1"/>
    </source>
</evidence>
<keyword evidence="5" id="KW-0665">Pyrimidine biosynthesis</keyword>
<evidence type="ECO:0000256" key="5">
    <source>
        <dbReference type="ARBA" id="ARBA00022975"/>
    </source>
</evidence>
<evidence type="ECO:0000256" key="1">
    <source>
        <dbReference type="ARBA" id="ARBA00004889"/>
    </source>
</evidence>
<dbReference type="Pfam" id="PF00156">
    <property type="entry name" value="Pribosyltran"/>
    <property type="match status" value="1"/>
</dbReference>
<dbReference type="OrthoDB" id="5553476at2759"/>
<feature type="domain" description="Phosphoribosyltransferase" evidence="7">
    <location>
        <begin position="59"/>
        <end position="227"/>
    </location>
</feature>
<dbReference type="PANTHER" id="PTHR46683">
    <property type="entry name" value="OROTATE PHOSPHORIBOSYLTRANSFERASE 1-RELATED"/>
    <property type="match status" value="1"/>
</dbReference>
<evidence type="ECO:0000256" key="6">
    <source>
        <dbReference type="SAM" id="MobiDB-lite"/>
    </source>
</evidence>
<dbReference type="GO" id="GO:0005737">
    <property type="term" value="C:cytoplasm"/>
    <property type="evidence" value="ECO:0007669"/>
    <property type="project" value="TreeGrafter"/>
</dbReference>
<dbReference type="PANTHER" id="PTHR46683:SF1">
    <property type="entry name" value="OROTATE PHOSPHORIBOSYLTRANSFERASE 1-RELATED"/>
    <property type="match status" value="1"/>
</dbReference>
<dbReference type="GO" id="GO:0044205">
    <property type="term" value="P:'de novo' UMP biosynthetic process"/>
    <property type="evidence" value="ECO:0007669"/>
    <property type="project" value="UniProtKB-UniPathway"/>
</dbReference>
<dbReference type="Gene3D" id="3.40.50.2020">
    <property type="match status" value="2"/>
</dbReference>
<dbReference type="InterPro" id="IPR000836">
    <property type="entry name" value="PRTase_dom"/>
</dbReference>
<keyword evidence="4" id="KW-0808">Transferase</keyword>